<dbReference type="FunFam" id="3.30.160.60:FF:000446">
    <property type="entry name" value="Zinc finger protein"/>
    <property type="match status" value="1"/>
</dbReference>
<dbReference type="InterPro" id="IPR013087">
    <property type="entry name" value="Znf_C2H2_type"/>
</dbReference>
<dbReference type="SMART" id="SM00868">
    <property type="entry name" value="zf-AD"/>
    <property type="match status" value="1"/>
</dbReference>
<evidence type="ECO:0000256" key="5">
    <source>
        <dbReference type="ARBA" id="ARBA00022833"/>
    </source>
</evidence>
<evidence type="ECO:0000256" key="4">
    <source>
        <dbReference type="ARBA" id="ARBA00022771"/>
    </source>
</evidence>
<dbReference type="AlphaFoldDB" id="A0ABD1DS16"/>
<feature type="compositionally biased region" description="Acidic residues" evidence="8">
    <location>
        <begin position="124"/>
        <end position="134"/>
    </location>
</feature>
<dbReference type="InterPro" id="IPR036236">
    <property type="entry name" value="Znf_C2H2_sf"/>
</dbReference>
<keyword evidence="11" id="KW-1185">Reference proteome</keyword>
<accession>A0ABD1DS16</accession>
<evidence type="ECO:0000256" key="2">
    <source>
        <dbReference type="ARBA" id="ARBA00022723"/>
    </source>
</evidence>
<dbReference type="PROSITE" id="PS50157">
    <property type="entry name" value="ZINC_FINGER_C2H2_2"/>
    <property type="match status" value="5"/>
</dbReference>
<dbReference type="PANTHER" id="PTHR24394:SF29">
    <property type="entry name" value="MYONEURIN"/>
    <property type="match status" value="1"/>
</dbReference>
<dbReference type="Proteomes" id="UP001562425">
    <property type="component" value="Unassembled WGS sequence"/>
</dbReference>
<feature type="domain" description="C2H2-type" evidence="9">
    <location>
        <begin position="219"/>
        <end position="246"/>
    </location>
</feature>
<keyword evidence="4 7" id="KW-0863">Zinc-finger</keyword>
<dbReference type="GO" id="GO:0005634">
    <property type="term" value="C:nucleus"/>
    <property type="evidence" value="ECO:0007669"/>
    <property type="project" value="UniProtKB-SubCell"/>
</dbReference>
<feature type="domain" description="C2H2-type" evidence="9">
    <location>
        <begin position="295"/>
        <end position="322"/>
    </location>
</feature>
<dbReference type="SMART" id="SM00355">
    <property type="entry name" value="ZnF_C2H2"/>
    <property type="match status" value="6"/>
</dbReference>
<dbReference type="PROSITE" id="PS00028">
    <property type="entry name" value="ZINC_FINGER_C2H2_1"/>
    <property type="match status" value="6"/>
</dbReference>
<feature type="region of interest" description="Disordered" evidence="8">
    <location>
        <begin position="111"/>
        <end position="138"/>
    </location>
</feature>
<evidence type="ECO:0000313" key="11">
    <source>
        <dbReference type="Proteomes" id="UP001562425"/>
    </source>
</evidence>
<protein>
    <recommendedName>
        <fullName evidence="9">C2H2-type domain-containing protein</fullName>
    </recommendedName>
</protein>
<evidence type="ECO:0000259" key="9">
    <source>
        <dbReference type="PROSITE" id="PS50157"/>
    </source>
</evidence>
<sequence length="413" mass="46833">MPLDLIADTTKLCRVCMTAKEGHRTDLYDAASFVSGQPSLHGMLRAVCAPVCAICRNATIAAFKLHQMCIDTERRLGQLLALKRELREGLEGDEIGGECGDPLKSNAEEALEPTVQTQSSMPEEGQEEETEPQESEQIPENIEASLPNGEHEGSIKVEELDLVDTSDNEEHAEHASDSAENQEPTSVDYTIKRNCKICSETFYKPSLLRNHMTQKHQLYMCEICHETFGSLSWFVQHKSMKHRKRPACSNCELAKHILTHTKTKNTVCEICGSRFTRKESLKMHVKRVHEGYRPHECSLCGLKFSLICLLKRHMYTHTGEKPFKCQLCPQAYAQTNDLVKHVARVHGLDKPYQCDRCDEGFRLLTELRQHYRVHVQSTEGGAEQMDEVRFTSVAILQRAFAKDKQPKGDEAFD</sequence>
<evidence type="ECO:0000256" key="1">
    <source>
        <dbReference type="ARBA" id="ARBA00004123"/>
    </source>
</evidence>
<evidence type="ECO:0000256" key="6">
    <source>
        <dbReference type="ARBA" id="ARBA00023242"/>
    </source>
</evidence>
<keyword evidence="5" id="KW-0862">Zinc</keyword>
<dbReference type="SUPFAM" id="SSF57667">
    <property type="entry name" value="beta-beta-alpha zinc fingers"/>
    <property type="match status" value="2"/>
</dbReference>
<evidence type="ECO:0000256" key="3">
    <source>
        <dbReference type="ARBA" id="ARBA00022737"/>
    </source>
</evidence>
<feature type="domain" description="C2H2-type" evidence="9">
    <location>
        <begin position="323"/>
        <end position="351"/>
    </location>
</feature>
<organism evidence="10 11">
    <name type="scientific">Culex pipiens pipiens</name>
    <name type="common">Northern house mosquito</name>
    <dbReference type="NCBI Taxonomy" id="38569"/>
    <lineage>
        <taxon>Eukaryota</taxon>
        <taxon>Metazoa</taxon>
        <taxon>Ecdysozoa</taxon>
        <taxon>Arthropoda</taxon>
        <taxon>Hexapoda</taxon>
        <taxon>Insecta</taxon>
        <taxon>Pterygota</taxon>
        <taxon>Neoptera</taxon>
        <taxon>Endopterygota</taxon>
        <taxon>Diptera</taxon>
        <taxon>Nematocera</taxon>
        <taxon>Culicoidea</taxon>
        <taxon>Culicidae</taxon>
        <taxon>Culicinae</taxon>
        <taxon>Culicini</taxon>
        <taxon>Culex</taxon>
        <taxon>Culex</taxon>
    </lineage>
</organism>
<feature type="compositionally biased region" description="Basic and acidic residues" evidence="8">
    <location>
        <begin position="168"/>
        <end position="177"/>
    </location>
</feature>
<dbReference type="EMBL" id="JBEHCU010002946">
    <property type="protein sequence ID" value="KAL1402465.1"/>
    <property type="molecule type" value="Genomic_DNA"/>
</dbReference>
<feature type="domain" description="C2H2-type" evidence="9">
    <location>
        <begin position="266"/>
        <end position="294"/>
    </location>
</feature>
<dbReference type="FunFam" id="3.30.160.60:FF:000145">
    <property type="entry name" value="Zinc finger protein 574"/>
    <property type="match status" value="1"/>
</dbReference>
<keyword evidence="3" id="KW-0677">Repeat</keyword>
<feature type="domain" description="C2H2-type" evidence="9">
    <location>
        <begin position="352"/>
        <end position="379"/>
    </location>
</feature>
<keyword evidence="6" id="KW-0539">Nucleus</keyword>
<proteinExistence type="predicted"/>
<evidence type="ECO:0000256" key="7">
    <source>
        <dbReference type="PROSITE-ProRule" id="PRU00042"/>
    </source>
</evidence>
<dbReference type="GO" id="GO:0008270">
    <property type="term" value="F:zinc ion binding"/>
    <property type="evidence" value="ECO:0007669"/>
    <property type="project" value="UniProtKB-KW"/>
</dbReference>
<evidence type="ECO:0000313" key="10">
    <source>
        <dbReference type="EMBL" id="KAL1402465.1"/>
    </source>
</evidence>
<dbReference type="Pfam" id="PF13894">
    <property type="entry name" value="zf-C2H2_4"/>
    <property type="match status" value="1"/>
</dbReference>
<evidence type="ECO:0000256" key="8">
    <source>
        <dbReference type="SAM" id="MobiDB-lite"/>
    </source>
</evidence>
<name>A0ABD1DS16_CULPP</name>
<keyword evidence="2" id="KW-0479">Metal-binding</keyword>
<dbReference type="Pfam" id="PF00096">
    <property type="entry name" value="zf-C2H2"/>
    <property type="match status" value="2"/>
</dbReference>
<gene>
    <name evidence="10" type="ORF">pipiens_019743</name>
</gene>
<dbReference type="PANTHER" id="PTHR24394">
    <property type="entry name" value="ZINC FINGER PROTEIN"/>
    <property type="match status" value="1"/>
</dbReference>
<dbReference type="Gene3D" id="3.30.160.60">
    <property type="entry name" value="Classic Zinc Finger"/>
    <property type="match status" value="5"/>
</dbReference>
<comment type="caution">
    <text evidence="10">The sequence shown here is derived from an EMBL/GenBank/DDBJ whole genome shotgun (WGS) entry which is preliminary data.</text>
</comment>
<reference evidence="10 11" key="1">
    <citation type="submission" date="2024-05" db="EMBL/GenBank/DDBJ databases">
        <title>Culex pipiens pipiens assembly and annotation.</title>
        <authorList>
            <person name="Alout H."/>
            <person name="Durand T."/>
        </authorList>
    </citation>
    <scope>NUCLEOTIDE SEQUENCE [LARGE SCALE GENOMIC DNA]</scope>
    <source>
        <strain evidence="10">HA-2024</strain>
        <tissue evidence="10">Whole body</tissue>
    </source>
</reference>
<feature type="region of interest" description="Disordered" evidence="8">
    <location>
        <begin position="165"/>
        <end position="186"/>
    </location>
</feature>
<dbReference type="InterPro" id="IPR012934">
    <property type="entry name" value="Znf_AD"/>
</dbReference>
<comment type="subcellular location">
    <subcellularLocation>
        <location evidence="1">Nucleus</location>
    </subcellularLocation>
</comment>